<name>X0TQD9_9ZZZZ</name>
<dbReference type="AlphaFoldDB" id="X0TQD9"/>
<evidence type="ECO:0000313" key="1">
    <source>
        <dbReference type="EMBL" id="GAF95763.1"/>
    </source>
</evidence>
<comment type="caution">
    <text evidence="1">The sequence shown here is derived from an EMBL/GenBank/DDBJ whole genome shotgun (WGS) entry which is preliminary data.</text>
</comment>
<sequence length="278" mass="28696">AGVTPDLFTINGTVTFDVPTGVYTIPVVWGSGEGVTWGTATYEWTIHKTPDGSSGDVSSSIGTSVDGRLAVFDSTTGKLIKSSVHNEQDLVEGPAGSIYETIPIWDDTSGYLLRDSEVAIADVVVGPASAVNQSIARYDGTTGKLLDSAALFRVTDTTSLLMGGTDATLNMKEKSAATAVTAGQGHYWVKDDAPSRPYFTDDGNNDFDLTAGTGGGGTLDETITGGTPDNDLVVPAGDPVIFRDGGTGATTPLTIIKTDTGAEAMVITTPFATSEAIK</sequence>
<feature type="non-terminal residue" evidence="1">
    <location>
        <position position="278"/>
    </location>
</feature>
<dbReference type="EMBL" id="BARS01017240">
    <property type="protein sequence ID" value="GAF95763.1"/>
    <property type="molecule type" value="Genomic_DNA"/>
</dbReference>
<organism evidence="1">
    <name type="scientific">marine sediment metagenome</name>
    <dbReference type="NCBI Taxonomy" id="412755"/>
    <lineage>
        <taxon>unclassified sequences</taxon>
        <taxon>metagenomes</taxon>
        <taxon>ecological metagenomes</taxon>
    </lineage>
</organism>
<protein>
    <submittedName>
        <fullName evidence="1">Uncharacterized protein</fullName>
    </submittedName>
</protein>
<accession>X0TQD9</accession>
<feature type="non-terminal residue" evidence="1">
    <location>
        <position position="1"/>
    </location>
</feature>
<reference evidence="1" key="1">
    <citation type="journal article" date="2014" name="Front. Microbiol.">
        <title>High frequency of phylogenetically diverse reductive dehalogenase-homologous genes in deep subseafloor sedimentary metagenomes.</title>
        <authorList>
            <person name="Kawai M."/>
            <person name="Futagami T."/>
            <person name="Toyoda A."/>
            <person name="Takaki Y."/>
            <person name="Nishi S."/>
            <person name="Hori S."/>
            <person name="Arai W."/>
            <person name="Tsubouchi T."/>
            <person name="Morono Y."/>
            <person name="Uchiyama I."/>
            <person name="Ito T."/>
            <person name="Fujiyama A."/>
            <person name="Inagaki F."/>
            <person name="Takami H."/>
        </authorList>
    </citation>
    <scope>NUCLEOTIDE SEQUENCE</scope>
    <source>
        <strain evidence="1">Expedition CK06-06</strain>
    </source>
</reference>
<gene>
    <name evidence="1" type="ORF">S01H1_28235</name>
</gene>
<proteinExistence type="predicted"/>